<sequence length="18" mass="1931">MVKVGSRNTLSKETKVGP</sequence>
<protein>
    <submittedName>
        <fullName evidence="1">Uncharacterized protein</fullName>
    </submittedName>
</protein>
<proteinExistence type="predicted"/>
<reference evidence="1" key="2">
    <citation type="journal article" date="2015" name="Data Brief">
        <title>Shoot transcriptome of the giant reed, Arundo donax.</title>
        <authorList>
            <person name="Barrero R.A."/>
            <person name="Guerrero F.D."/>
            <person name="Moolhuijzen P."/>
            <person name="Goolsby J.A."/>
            <person name="Tidwell J."/>
            <person name="Bellgard S.E."/>
            <person name="Bellgard M.I."/>
        </authorList>
    </citation>
    <scope>NUCLEOTIDE SEQUENCE</scope>
    <source>
        <tissue evidence="1">Shoot tissue taken approximately 20 cm above the soil surface</tissue>
    </source>
</reference>
<reference evidence="1" key="1">
    <citation type="submission" date="2014-09" db="EMBL/GenBank/DDBJ databases">
        <authorList>
            <person name="Magalhaes I.L.F."/>
            <person name="Oliveira U."/>
            <person name="Santos F.R."/>
            <person name="Vidigal T.H.D.A."/>
            <person name="Brescovit A.D."/>
            <person name="Santos A.J."/>
        </authorList>
    </citation>
    <scope>NUCLEOTIDE SEQUENCE</scope>
    <source>
        <tissue evidence="1">Shoot tissue taken approximately 20 cm above the soil surface</tissue>
    </source>
</reference>
<dbReference type="AlphaFoldDB" id="A0A0A8Z967"/>
<organism evidence="1">
    <name type="scientific">Arundo donax</name>
    <name type="common">Giant reed</name>
    <name type="synonym">Donax arundinaceus</name>
    <dbReference type="NCBI Taxonomy" id="35708"/>
    <lineage>
        <taxon>Eukaryota</taxon>
        <taxon>Viridiplantae</taxon>
        <taxon>Streptophyta</taxon>
        <taxon>Embryophyta</taxon>
        <taxon>Tracheophyta</taxon>
        <taxon>Spermatophyta</taxon>
        <taxon>Magnoliopsida</taxon>
        <taxon>Liliopsida</taxon>
        <taxon>Poales</taxon>
        <taxon>Poaceae</taxon>
        <taxon>PACMAD clade</taxon>
        <taxon>Arundinoideae</taxon>
        <taxon>Arundineae</taxon>
        <taxon>Arundo</taxon>
    </lineage>
</organism>
<evidence type="ECO:0000313" key="1">
    <source>
        <dbReference type="EMBL" id="JAD34208.1"/>
    </source>
</evidence>
<name>A0A0A8Z967_ARUDO</name>
<accession>A0A0A8Z967</accession>
<dbReference type="EMBL" id="GBRH01263687">
    <property type="protein sequence ID" value="JAD34208.1"/>
    <property type="molecule type" value="Transcribed_RNA"/>
</dbReference>